<dbReference type="OrthoDB" id="5242130at2"/>
<dbReference type="Gene3D" id="2.60.40.10">
    <property type="entry name" value="Immunoglobulins"/>
    <property type="match status" value="1"/>
</dbReference>
<dbReference type="EMBL" id="QGKL01000039">
    <property type="protein sequence ID" value="PWQ94664.1"/>
    <property type="molecule type" value="Genomic_DNA"/>
</dbReference>
<sequence length="811" mass="86035">MRKILLLPCLFVSQTLIAGESLWTDISPDYQSRSNQITVDSIHTSRKLTLNYESLALQLSESSNTLLEFPMPDGSSLMLRAEPSSIMAPELAAKFPQIKTWRVYDPNNPNVTGSIDIGPNGFHGFIQTADGDRIFIDPDSNNDNSTYTALSHRNSSGNSDTTFSCELHDHSSEFESPFSAAFKPSFSSAEAIERSIGTVADPLITYRIAIAATGEYTQIYGGTKENAMAGINTTISRVNQIFERDLGILLEVVGNNNDIIYTSPNSDPYSNEDATAMVDENVVNTNAIIGVNNYDIGHVFGSGNTGGLAFLNSACGTFKAGGVTGSNSPRNDAFNVDYVAHEIGHQIGASHTFNGFQLNCSGGNRESDTAVEPGSGNSIMGYAGICGSDNLQSNSDAFFHSVSINEIKTFTREGSGSSCGTTTVTTNNSPTVDAGNNHTIPAGTPFALAGSSSDSDGDIVSHSWEQIDTGDVGGLYNDLGNNPLFRMWPPTTEATRFFPRLSDQIDNQTTIGELLPTTTRSLNFVLLARDNNGATNQDTMSISVVNTGENFAVTSQTDETSLSANQTIQVSWDIAATDAAPINCSVVDINLLEDSGNQIALLENTVNDGNQSVTIPNDIFTLDNAKLQVACRNNIFFALSQGKVSVLGGSPVLSVNSPTINEGDNGAQNISFILSLSSDATETMAIDYTITDEATNAVIQRGQAIIIKGDRSAIIHAAVAGDTLSESDQILLLTINKPSNAQFISGEDVLVGEGTIVDDDQIAANPVANTSVVSSENAVASSSGGGSFGIFSMLGLVFLAFTRRTYKGIKS</sequence>
<accession>A0A317C7P3</accession>
<evidence type="ECO:0000313" key="5">
    <source>
        <dbReference type="Proteomes" id="UP000245506"/>
    </source>
</evidence>
<evidence type="ECO:0000313" key="4">
    <source>
        <dbReference type="EMBL" id="PWQ94664.1"/>
    </source>
</evidence>
<proteinExistence type="predicted"/>
<gene>
    <name evidence="4" type="ORF">DKT75_15335</name>
</gene>
<dbReference type="AlphaFoldDB" id="A0A317C7P3"/>
<name>A0A317C7P3_9GAMM</name>
<evidence type="ECO:0000256" key="3">
    <source>
        <dbReference type="SAM" id="SignalP"/>
    </source>
</evidence>
<dbReference type="InterPro" id="IPR024079">
    <property type="entry name" value="MetalloPept_cat_dom_sf"/>
</dbReference>
<evidence type="ECO:0000256" key="2">
    <source>
        <dbReference type="SAM" id="Phobius"/>
    </source>
</evidence>
<feature type="region of interest" description="Disordered" evidence="1">
    <location>
        <begin position="415"/>
        <end position="437"/>
    </location>
</feature>
<organism evidence="4 5">
    <name type="scientific">Leucothrix arctica</name>
    <dbReference type="NCBI Taxonomy" id="1481894"/>
    <lineage>
        <taxon>Bacteria</taxon>
        <taxon>Pseudomonadati</taxon>
        <taxon>Pseudomonadota</taxon>
        <taxon>Gammaproteobacteria</taxon>
        <taxon>Thiotrichales</taxon>
        <taxon>Thiotrichaceae</taxon>
        <taxon>Leucothrix</taxon>
    </lineage>
</organism>
<feature type="chain" id="PRO_5016370454" description="Peptidase M12B domain-containing protein" evidence="3">
    <location>
        <begin position="19"/>
        <end position="811"/>
    </location>
</feature>
<reference evidence="4 5" key="1">
    <citation type="submission" date="2018-05" db="EMBL/GenBank/DDBJ databases">
        <title>Leucothrix arctica sp. nov., isolated from Arctic seawater.</title>
        <authorList>
            <person name="Choi A."/>
            <person name="Baek K."/>
        </authorList>
    </citation>
    <scope>NUCLEOTIDE SEQUENCE [LARGE SCALE GENOMIC DNA]</scope>
    <source>
        <strain evidence="4 5">IMCC9719</strain>
    </source>
</reference>
<keyword evidence="2" id="KW-1133">Transmembrane helix</keyword>
<comment type="caution">
    <text evidence="4">The sequence shown here is derived from an EMBL/GenBank/DDBJ whole genome shotgun (WGS) entry which is preliminary data.</text>
</comment>
<feature type="signal peptide" evidence="3">
    <location>
        <begin position="1"/>
        <end position="18"/>
    </location>
</feature>
<dbReference type="RefSeq" id="WP_109824313.1">
    <property type="nucleotide sequence ID" value="NZ_QGKL01000039.1"/>
</dbReference>
<keyword evidence="2" id="KW-0812">Transmembrane</keyword>
<keyword evidence="3" id="KW-0732">Signal</keyword>
<evidence type="ECO:0008006" key="6">
    <source>
        <dbReference type="Google" id="ProtNLM"/>
    </source>
</evidence>
<protein>
    <recommendedName>
        <fullName evidence="6">Peptidase M12B domain-containing protein</fullName>
    </recommendedName>
</protein>
<dbReference type="InterPro" id="IPR013783">
    <property type="entry name" value="Ig-like_fold"/>
</dbReference>
<dbReference type="Pfam" id="PF13583">
    <property type="entry name" value="Reprolysin_4"/>
    <property type="match status" value="1"/>
</dbReference>
<evidence type="ECO:0000256" key="1">
    <source>
        <dbReference type="SAM" id="MobiDB-lite"/>
    </source>
</evidence>
<dbReference type="InterPro" id="IPR038081">
    <property type="entry name" value="CalX-like_sf"/>
</dbReference>
<dbReference type="Proteomes" id="UP000245506">
    <property type="component" value="Unassembled WGS sequence"/>
</dbReference>
<keyword evidence="5" id="KW-1185">Reference proteome</keyword>
<dbReference type="SUPFAM" id="SSF141072">
    <property type="entry name" value="CalX-like"/>
    <property type="match status" value="1"/>
</dbReference>
<dbReference type="Gene3D" id="3.40.390.10">
    <property type="entry name" value="Collagenase (Catalytic Domain)"/>
    <property type="match status" value="1"/>
</dbReference>
<dbReference type="GO" id="GO:0008237">
    <property type="term" value="F:metallopeptidase activity"/>
    <property type="evidence" value="ECO:0007669"/>
    <property type="project" value="InterPro"/>
</dbReference>
<feature type="transmembrane region" description="Helical" evidence="2">
    <location>
        <begin position="779"/>
        <end position="801"/>
    </location>
</feature>
<feature type="compositionally biased region" description="Low complexity" evidence="1">
    <location>
        <begin position="415"/>
        <end position="432"/>
    </location>
</feature>
<dbReference type="SUPFAM" id="SSF55486">
    <property type="entry name" value="Metalloproteases ('zincins'), catalytic domain"/>
    <property type="match status" value="1"/>
</dbReference>
<keyword evidence="2" id="KW-0472">Membrane</keyword>